<evidence type="ECO:0000313" key="2">
    <source>
        <dbReference type="EMBL" id="KAH7070850.1"/>
    </source>
</evidence>
<keyword evidence="3" id="KW-1185">Reference proteome</keyword>
<dbReference type="OrthoDB" id="10494085at2759"/>
<sequence>MSPKRDLSCQASIKSGARPCHLSAKFPRPHQPDGVLARCMAHSHIKPDWSQQELKANRLTQNPPTAQDTPNARSRKFLRNDAEQNDEGYSVDKNDDPKDVLERHSGRKDADLEAENEEEENDEEDDLEAHTPSPPTNTPHQARSRSRAPEVSSAHASHRKVKGKLAALSKALDKEQADDGVANMGTMSDLVAASAEGLENITQLLNLLADRLLEVSLEEKQGNHGTEARNARRG</sequence>
<dbReference type="Proteomes" id="UP000813461">
    <property type="component" value="Unassembled WGS sequence"/>
</dbReference>
<gene>
    <name evidence="2" type="ORF">FB567DRAFT_584560</name>
</gene>
<dbReference type="AlphaFoldDB" id="A0A8K0VSI2"/>
<reference evidence="2" key="1">
    <citation type="journal article" date="2021" name="Nat. Commun.">
        <title>Genetic determinants of endophytism in the Arabidopsis root mycobiome.</title>
        <authorList>
            <person name="Mesny F."/>
            <person name="Miyauchi S."/>
            <person name="Thiergart T."/>
            <person name="Pickel B."/>
            <person name="Atanasova L."/>
            <person name="Karlsson M."/>
            <person name="Huettel B."/>
            <person name="Barry K.W."/>
            <person name="Haridas S."/>
            <person name="Chen C."/>
            <person name="Bauer D."/>
            <person name="Andreopoulos W."/>
            <person name="Pangilinan J."/>
            <person name="LaButti K."/>
            <person name="Riley R."/>
            <person name="Lipzen A."/>
            <person name="Clum A."/>
            <person name="Drula E."/>
            <person name="Henrissat B."/>
            <person name="Kohler A."/>
            <person name="Grigoriev I.V."/>
            <person name="Martin F.M."/>
            <person name="Hacquard S."/>
        </authorList>
    </citation>
    <scope>NUCLEOTIDE SEQUENCE</scope>
    <source>
        <strain evidence="2">MPI-SDFR-AT-0120</strain>
    </source>
</reference>
<dbReference type="EMBL" id="JAGMVJ010000026">
    <property type="protein sequence ID" value="KAH7070850.1"/>
    <property type="molecule type" value="Genomic_DNA"/>
</dbReference>
<feature type="compositionally biased region" description="Acidic residues" evidence="1">
    <location>
        <begin position="112"/>
        <end position="127"/>
    </location>
</feature>
<proteinExistence type="predicted"/>
<accession>A0A8K0VSI2</accession>
<comment type="caution">
    <text evidence="2">The sequence shown here is derived from an EMBL/GenBank/DDBJ whole genome shotgun (WGS) entry which is preliminary data.</text>
</comment>
<protein>
    <submittedName>
        <fullName evidence="2">Uncharacterized protein</fullName>
    </submittedName>
</protein>
<organism evidence="2 3">
    <name type="scientific">Paraphoma chrysanthemicola</name>
    <dbReference type="NCBI Taxonomy" id="798071"/>
    <lineage>
        <taxon>Eukaryota</taxon>
        <taxon>Fungi</taxon>
        <taxon>Dikarya</taxon>
        <taxon>Ascomycota</taxon>
        <taxon>Pezizomycotina</taxon>
        <taxon>Dothideomycetes</taxon>
        <taxon>Pleosporomycetidae</taxon>
        <taxon>Pleosporales</taxon>
        <taxon>Pleosporineae</taxon>
        <taxon>Phaeosphaeriaceae</taxon>
        <taxon>Paraphoma</taxon>
    </lineage>
</organism>
<feature type="compositionally biased region" description="Polar residues" evidence="1">
    <location>
        <begin position="49"/>
        <end position="72"/>
    </location>
</feature>
<evidence type="ECO:0000313" key="3">
    <source>
        <dbReference type="Proteomes" id="UP000813461"/>
    </source>
</evidence>
<feature type="compositionally biased region" description="Basic and acidic residues" evidence="1">
    <location>
        <begin position="90"/>
        <end position="111"/>
    </location>
</feature>
<evidence type="ECO:0000256" key="1">
    <source>
        <dbReference type="SAM" id="MobiDB-lite"/>
    </source>
</evidence>
<name>A0A8K0VSI2_9PLEO</name>
<feature type="region of interest" description="Disordered" evidence="1">
    <location>
        <begin position="48"/>
        <end position="168"/>
    </location>
</feature>